<dbReference type="GO" id="GO:0071897">
    <property type="term" value="P:DNA biosynthetic process"/>
    <property type="evidence" value="ECO:0007669"/>
    <property type="project" value="UniProtKB-ARBA"/>
</dbReference>
<evidence type="ECO:0000256" key="1">
    <source>
        <dbReference type="ARBA" id="ARBA00009493"/>
    </source>
</evidence>
<dbReference type="GO" id="GO:0003899">
    <property type="term" value="F:DNA-directed RNA polymerase activity"/>
    <property type="evidence" value="ECO:0007669"/>
    <property type="project" value="UniProtKB-EC"/>
</dbReference>
<dbReference type="FunFam" id="1.10.287.280:FF:000001">
    <property type="entry name" value="DNA-directed RNA polymerase"/>
    <property type="match status" value="1"/>
</dbReference>
<dbReference type="GO" id="GO:0034245">
    <property type="term" value="C:mitochondrial DNA-directed RNA polymerase complex"/>
    <property type="evidence" value="ECO:0007669"/>
    <property type="project" value="TreeGrafter"/>
</dbReference>
<protein>
    <recommendedName>
        <fullName evidence="2">DNA-directed RNA polymerase</fullName>
        <ecNumber evidence="2">2.7.7.6</ecNumber>
    </recommendedName>
</protein>
<evidence type="ECO:0000313" key="10">
    <source>
        <dbReference type="EMBL" id="KAB7495738.1"/>
    </source>
</evidence>
<comment type="similarity">
    <text evidence="1">Belongs to the phage and mitochondrial RNA polymerase family.</text>
</comment>
<feature type="non-terminal residue" evidence="10">
    <location>
        <position position="153"/>
    </location>
</feature>
<dbReference type="OrthoDB" id="276422at2759"/>
<dbReference type="GO" id="GO:0001018">
    <property type="term" value="F:mitochondrial promoter sequence-specific DNA binding"/>
    <property type="evidence" value="ECO:0007669"/>
    <property type="project" value="TreeGrafter"/>
</dbReference>
<comment type="catalytic activity">
    <reaction evidence="8">
        <text>RNA(n) + a ribonucleoside 5'-triphosphate = RNA(n+1) + diphosphate</text>
        <dbReference type="Rhea" id="RHEA:21248"/>
        <dbReference type="Rhea" id="RHEA-COMP:14527"/>
        <dbReference type="Rhea" id="RHEA-COMP:17342"/>
        <dbReference type="ChEBI" id="CHEBI:33019"/>
        <dbReference type="ChEBI" id="CHEBI:61557"/>
        <dbReference type="ChEBI" id="CHEBI:140395"/>
        <dbReference type="EC" id="2.7.7.6"/>
    </reaction>
</comment>
<dbReference type="GO" id="GO:0006390">
    <property type="term" value="P:mitochondrial transcription"/>
    <property type="evidence" value="ECO:0007669"/>
    <property type="project" value="TreeGrafter"/>
</dbReference>
<dbReference type="Pfam" id="PF00940">
    <property type="entry name" value="RNA_pol"/>
    <property type="match status" value="1"/>
</dbReference>
<keyword evidence="11" id="KW-1185">Reference proteome</keyword>
<dbReference type="EMBL" id="SEYY01022159">
    <property type="protein sequence ID" value="KAB7495738.1"/>
    <property type="molecule type" value="Genomic_DNA"/>
</dbReference>
<evidence type="ECO:0000256" key="7">
    <source>
        <dbReference type="ARBA" id="ARBA00023163"/>
    </source>
</evidence>
<accession>A0A5N5SPS0</accession>
<evidence type="ECO:0000256" key="2">
    <source>
        <dbReference type="ARBA" id="ARBA00012418"/>
    </source>
</evidence>
<sequence length="153" mass="17878">MSSSEKREAFRTSLALKKRRMELNSLWCDTLYKLSLANHYRDCVIWLPQNMDFRGRTYPVPPHLTHVSADVFRSILCFAHGKKLGKEGIFWLKLHVVNLTGKMKKKSIEDRLKFCEEIMEEIFDSAKNPLNGNKWWAESDEPWQTLAACKDVS</sequence>
<dbReference type="PANTHER" id="PTHR10102:SF0">
    <property type="entry name" value="DNA-DIRECTED RNA POLYMERASE, MITOCHONDRIAL"/>
    <property type="match status" value="1"/>
</dbReference>
<dbReference type="Proteomes" id="UP000326759">
    <property type="component" value="Unassembled WGS sequence"/>
</dbReference>
<name>A0A5N5SPS0_9CRUS</name>
<dbReference type="AlphaFoldDB" id="A0A5N5SPS0"/>
<dbReference type="InterPro" id="IPR046950">
    <property type="entry name" value="DNA-dir_Rpol_C_phage-type"/>
</dbReference>
<keyword evidence="6" id="KW-0809">Transit peptide</keyword>
<dbReference type="SUPFAM" id="SSF56672">
    <property type="entry name" value="DNA/RNA polymerases"/>
    <property type="match status" value="1"/>
</dbReference>
<comment type="caution">
    <text evidence="10">The sequence shown here is derived from an EMBL/GenBank/DDBJ whole genome shotgun (WGS) entry which is preliminary data.</text>
</comment>
<keyword evidence="3 10" id="KW-0240">DNA-directed RNA polymerase</keyword>
<evidence type="ECO:0000313" key="11">
    <source>
        <dbReference type="Proteomes" id="UP000326759"/>
    </source>
</evidence>
<feature type="domain" description="DNA-directed RNA polymerase C-terminal" evidence="9">
    <location>
        <begin position="82"/>
        <end position="152"/>
    </location>
</feature>
<evidence type="ECO:0000256" key="5">
    <source>
        <dbReference type="ARBA" id="ARBA00022695"/>
    </source>
</evidence>
<dbReference type="InterPro" id="IPR043502">
    <property type="entry name" value="DNA/RNA_pol_sf"/>
</dbReference>
<keyword evidence="7" id="KW-0804">Transcription</keyword>
<evidence type="ECO:0000256" key="6">
    <source>
        <dbReference type="ARBA" id="ARBA00022946"/>
    </source>
</evidence>
<reference evidence="10 11" key="1">
    <citation type="journal article" date="2019" name="PLoS Biol.">
        <title>Sex chromosomes control vertical transmission of feminizing Wolbachia symbionts in an isopod.</title>
        <authorList>
            <person name="Becking T."/>
            <person name="Chebbi M.A."/>
            <person name="Giraud I."/>
            <person name="Moumen B."/>
            <person name="Laverre T."/>
            <person name="Caubet Y."/>
            <person name="Peccoud J."/>
            <person name="Gilbert C."/>
            <person name="Cordaux R."/>
        </authorList>
    </citation>
    <scope>NUCLEOTIDE SEQUENCE [LARGE SCALE GENOMIC DNA]</scope>
    <source>
        <strain evidence="10">ANa2</strain>
        <tissue evidence="10">Whole body excluding digestive tract and cuticle</tissue>
    </source>
</reference>
<keyword evidence="4" id="KW-0808">Transferase</keyword>
<dbReference type="EC" id="2.7.7.6" evidence="2"/>
<evidence type="ECO:0000256" key="4">
    <source>
        <dbReference type="ARBA" id="ARBA00022679"/>
    </source>
</evidence>
<evidence type="ECO:0000256" key="3">
    <source>
        <dbReference type="ARBA" id="ARBA00022478"/>
    </source>
</evidence>
<organism evidence="10 11">
    <name type="scientific">Armadillidium nasatum</name>
    <dbReference type="NCBI Taxonomy" id="96803"/>
    <lineage>
        <taxon>Eukaryota</taxon>
        <taxon>Metazoa</taxon>
        <taxon>Ecdysozoa</taxon>
        <taxon>Arthropoda</taxon>
        <taxon>Crustacea</taxon>
        <taxon>Multicrustacea</taxon>
        <taxon>Malacostraca</taxon>
        <taxon>Eumalacostraca</taxon>
        <taxon>Peracarida</taxon>
        <taxon>Isopoda</taxon>
        <taxon>Oniscidea</taxon>
        <taxon>Crinocheta</taxon>
        <taxon>Armadillidiidae</taxon>
        <taxon>Armadillidium</taxon>
    </lineage>
</organism>
<evidence type="ECO:0000259" key="9">
    <source>
        <dbReference type="Pfam" id="PF00940"/>
    </source>
</evidence>
<evidence type="ECO:0000256" key="8">
    <source>
        <dbReference type="ARBA" id="ARBA00048552"/>
    </source>
</evidence>
<dbReference type="Gene3D" id="1.10.287.280">
    <property type="match status" value="1"/>
</dbReference>
<keyword evidence="5" id="KW-0548">Nucleotidyltransferase</keyword>
<gene>
    <name evidence="10" type="primary">Polrmt</name>
    <name evidence="10" type="ORF">Anas_09075</name>
</gene>
<proteinExistence type="inferred from homology"/>
<dbReference type="InterPro" id="IPR002092">
    <property type="entry name" value="DNA-dir_Rpol_phage-type"/>
</dbReference>
<dbReference type="PANTHER" id="PTHR10102">
    <property type="entry name" value="DNA-DIRECTED RNA POLYMERASE, MITOCHONDRIAL"/>
    <property type="match status" value="1"/>
</dbReference>